<protein>
    <recommendedName>
        <fullName evidence="3">HK97 gp10 family phage protein</fullName>
    </recommendedName>
</protein>
<name>A0AAE5EY57_CLOBE</name>
<dbReference type="Proteomes" id="UP000822184">
    <property type="component" value="Unassembled WGS sequence"/>
</dbReference>
<reference evidence="1" key="1">
    <citation type="submission" date="2020-06" db="EMBL/GenBank/DDBJ databases">
        <title>Genomic insights into acetone-butanol-ethanol (ABE) fermentation by sequencing solventogenic clostridia strains.</title>
        <authorList>
            <person name="Brown S."/>
        </authorList>
    </citation>
    <scope>NUCLEOTIDE SEQUENCE</scope>
    <source>
        <strain evidence="1">DJ123</strain>
    </source>
</reference>
<evidence type="ECO:0000313" key="1">
    <source>
        <dbReference type="EMBL" id="NSB17439.1"/>
    </source>
</evidence>
<dbReference type="EMBL" id="JABTDW010000001">
    <property type="protein sequence ID" value="NSB17439.1"/>
    <property type="molecule type" value="Genomic_DNA"/>
</dbReference>
<proteinExistence type="predicted"/>
<accession>A0AAE5EY57</accession>
<dbReference type="Pfam" id="PF04883">
    <property type="entry name" value="HK97-gp10_like"/>
    <property type="match status" value="1"/>
</dbReference>
<dbReference type="RefSeq" id="WP_077855457.1">
    <property type="nucleotide sequence ID" value="NZ_JABTDW010000001.1"/>
</dbReference>
<organism evidence="1 2">
    <name type="scientific">Clostridium beijerinckii</name>
    <name type="common">Clostridium MP</name>
    <dbReference type="NCBI Taxonomy" id="1520"/>
    <lineage>
        <taxon>Bacteria</taxon>
        <taxon>Bacillati</taxon>
        <taxon>Bacillota</taxon>
        <taxon>Clostridia</taxon>
        <taxon>Eubacteriales</taxon>
        <taxon>Clostridiaceae</taxon>
        <taxon>Clostridium</taxon>
    </lineage>
</organism>
<sequence>MSDISGFIELERAIGQMTEELKTETTRALEEVATECVGEIQSRTPVLTGNLRRSWTHGDVKTNGNTQSIELGSALEYAEPVEEGYKRGKTFIEGKHMMKDSISIAENEFQTKIDNIVSMVFGGR</sequence>
<dbReference type="InterPro" id="IPR010064">
    <property type="entry name" value="HK97-gp10_tail"/>
</dbReference>
<evidence type="ECO:0008006" key="3">
    <source>
        <dbReference type="Google" id="ProtNLM"/>
    </source>
</evidence>
<dbReference type="AlphaFoldDB" id="A0AAE5EY57"/>
<gene>
    <name evidence="1" type="ORF">BCD95_005698</name>
</gene>
<evidence type="ECO:0000313" key="2">
    <source>
        <dbReference type="Proteomes" id="UP000822184"/>
    </source>
</evidence>
<comment type="caution">
    <text evidence="1">The sequence shown here is derived from an EMBL/GenBank/DDBJ whole genome shotgun (WGS) entry which is preliminary data.</text>
</comment>